<name>A0A0A2C7P4_PROMR</name>
<organism evidence="1 2">
    <name type="scientific">Prochlorococcus marinus str. PAC1</name>
    <dbReference type="NCBI Taxonomy" id="59924"/>
    <lineage>
        <taxon>Bacteria</taxon>
        <taxon>Bacillati</taxon>
        <taxon>Cyanobacteriota</taxon>
        <taxon>Cyanophyceae</taxon>
        <taxon>Synechococcales</taxon>
        <taxon>Prochlorococcaceae</taxon>
        <taxon>Prochlorococcus</taxon>
    </lineage>
</organism>
<evidence type="ECO:0000313" key="1">
    <source>
        <dbReference type="EMBL" id="KGG22391.1"/>
    </source>
</evidence>
<accession>A0A0A2C7P4</accession>
<comment type="caution">
    <text evidence="1">The sequence shown here is derived from an EMBL/GenBank/DDBJ whole genome shotgun (WGS) entry which is preliminary data.</text>
</comment>
<reference evidence="2" key="1">
    <citation type="journal article" date="2014" name="Sci. Data">
        <title>Genomes of diverse isolates of the marine cyanobacterium Prochlorococcus.</title>
        <authorList>
            <person name="Biller S."/>
            <person name="Berube P."/>
            <person name="Thompson J."/>
            <person name="Kelly L."/>
            <person name="Roggensack S."/>
            <person name="Awad L."/>
            <person name="Roache-Johnson K."/>
            <person name="Ding H."/>
            <person name="Giovannoni S.J."/>
            <person name="Moore L.R."/>
            <person name="Chisholm S.W."/>
        </authorList>
    </citation>
    <scope>NUCLEOTIDE SEQUENCE [LARGE SCALE GENOMIC DNA]</scope>
    <source>
        <strain evidence="2">PAC1</strain>
    </source>
</reference>
<gene>
    <name evidence="1" type="ORF">EV03_0060</name>
</gene>
<dbReference type="AlphaFoldDB" id="A0A0A2C7P4"/>
<dbReference type="EMBL" id="JNAX01000002">
    <property type="protein sequence ID" value="KGG22391.1"/>
    <property type="molecule type" value="Genomic_DNA"/>
</dbReference>
<dbReference type="Proteomes" id="UP000030392">
    <property type="component" value="Unassembled WGS sequence"/>
</dbReference>
<protein>
    <submittedName>
        <fullName evidence="1">Uncharacterized protein</fullName>
    </submittedName>
</protein>
<evidence type="ECO:0000313" key="2">
    <source>
        <dbReference type="Proteomes" id="UP000030392"/>
    </source>
</evidence>
<proteinExistence type="predicted"/>
<sequence length="39" mass="4745">MLKTIIIWYETLVKKAQKKLMLLNYQLYWAIFLEGDLVL</sequence>